<proteinExistence type="predicted"/>
<evidence type="ECO:0000313" key="2">
    <source>
        <dbReference type="Proteomes" id="UP000331127"/>
    </source>
</evidence>
<protein>
    <submittedName>
        <fullName evidence="1">Uncharacterized protein</fullName>
    </submittedName>
</protein>
<dbReference type="AlphaFoldDB" id="A0A5M3X6A2"/>
<organism evidence="1 2">
    <name type="scientific">Acrocarpospora macrocephala</name>
    <dbReference type="NCBI Taxonomy" id="150177"/>
    <lineage>
        <taxon>Bacteria</taxon>
        <taxon>Bacillati</taxon>
        <taxon>Actinomycetota</taxon>
        <taxon>Actinomycetes</taxon>
        <taxon>Streptosporangiales</taxon>
        <taxon>Streptosporangiaceae</taxon>
        <taxon>Acrocarpospora</taxon>
    </lineage>
</organism>
<keyword evidence="2" id="KW-1185">Reference proteome</keyword>
<reference evidence="1 2" key="1">
    <citation type="submission" date="2019-10" db="EMBL/GenBank/DDBJ databases">
        <title>Whole genome shotgun sequence of Acrocarpospora macrocephala NBRC 16266.</title>
        <authorList>
            <person name="Ichikawa N."/>
            <person name="Kimura A."/>
            <person name="Kitahashi Y."/>
            <person name="Komaki H."/>
            <person name="Oguchi A."/>
        </authorList>
    </citation>
    <scope>NUCLEOTIDE SEQUENCE [LARGE SCALE GENOMIC DNA]</scope>
    <source>
        <strain evidence="1 2">NBRC 16266</strain>
    </source>
</reference>
<evidence type="ECO:0000313" key="1">
    <source>
        <dbReference type="EMBL" id="GES16620.1"/>
    </source>
</evidence>
<accession>A0A5M3X6A2</accession>
<dbReference type="Proteomes" id="UP000331127">
    <property type="component" value="Unassembled WGS sequence"/>
</dbReference>
<dbReference type="EMBL" id="BLAE01000108">
    <property type="protein sequence ID" value="GES16620.1"/>
    <property type="molecule type" value="Genomic_DNA"/>
</dbReference>
<comment type="caution">
    <text evidence="1">The sequence shown here is derived from an EMBL/GenBank/DDBJ whole genome shotgun (WGS) entry which is preliminary data.</text>
</comment>
<name>A0A5M3X6A2_9ACTN</name>
<gene>
    <name evidence="1" type="ORF">Amac_102180</name>
</gene>
<sequence>MREFLAAELNRLKRRSKKGNFQPGVLGMAASVTHFPIDDLAHLADDFRQESKGLARQIENLTKVLEDSNQYNLRDRPINCTVTVQGVEMNSGDNFTFNDRAAGVFGRGNTANGNTFIAGDSVTSPSVELNCLLEAIAALRPQLEPSVSSDLEVAAVEVVQSEEPERVKTALQKIAGIAAMAGSAGVAVIEAVKSVSTALAIGQ</sequence>